<name>A0A846MPE0_9BACT</name>
<dbReference type="PROSITE" id="PS00639">
    <property type="entry name" value="THIOL_PROTEASE_HIS"/>
    <property type="match status" value="1"/>
</dbReference>
<dbReference type="EMBL" id="JAASRN010000001">
    <property type="protein sequence ID" value="NIK73426.1"/>
    <property type="molecule type" value="Genomic_DNA"/>
</dbReference>
<evidence type="ECO:0000313" key="3">
    <source>
        <dbReference type="Proteomes" id="UP000537126"/>
    </source>
</evidence>
<dbReference type="Proteomes" id="UP000537126">
    <property type="component" value="Unassembled WGS sequence"/>
</dbReference>
<reference evidence="2 3" key="1">
    <citation type="submission" date="2020-03" db="EMBL/GenBank/DDBJ databases">
        <title>Genomic Encyclopedia of Type Strains, Phase IV (KMG-IV): sequencing the most valuable type-strain genomes for metagenomic binning, comparative biology and taxonomic classification.</title>
        <authorList>
            <person name="Goeker M."/>
        </authorList>
    </citation>
    <scope>NUCLEOTIDE SEQUENCE [LARGE SCALE GENOMIC DNA]</scope>
    <source>
        <strain evidence="2 3">DSM 5718</strain>
    </source>
</reference>
<proteinExistence type="predicted"/>
<keyword evidence="3" id="KW-1185">Reference proteome</keyword>
<dbReference type="Gene3D" id="3.90.70.10">
    <property type="entry name" value="Cysteine proteinases"/>
    <property type="match status" value="1"/>
</dbReference>
<feature type="domain" description="Peptidase C1A papain C-terminal" evidence="1">
    <location>
        <begin position="96"/>
        <end position="264"/>
    </location>
</feature>
<dbReference type="GO" id="GO:0006508">
    <property type="term" value="P:proteolysis"/>
    <property type="evidence" value="ECO:0007669"/>
    <property type="project" value="InterPro"/>
</dbReference>
<dbReference type="CDD" id="cd02619">
    <property type="entry name" value="Peptidase_C1"/>
    <property type="match status" value="1"/>
</dbReference>
<dbReference type="InterPro" id="IPR000668">
    <property type="entry name" value="Peptidase_C1A_C"/>
</dbReference>
<protein>
    <recommendedName>
        <fullName evidence="1">Peptidase C1A papain C-terminal domain-containing protein</fullName>
    </recommendedName>
</protein>
<dbReference type="InterPro" id="IPR025660">
    <property type="entry name" value="Pept_his_AS"/>
</dbReference>
<dbReference type="AlphaFoldDB" id="A0A846MPE0"/>
<accession>A0A846MPE0</accession>
<gene>
    <name evidence="2" type="ORF">FHS56_000912</name>
</gene>
<organism evidence="2 3">
    <name type="scientific">Thermonema lapsum</name>
    <dbReference type="NCBI Taxonomy" id="28195"/>
    <lineage>
        <taxon>Bacteria</taxon>
        <taxon>Pseudomonadati</taxon>
        <taxon>Bacteroidota</taxon>
        <taxon>Cytophagia</taxon>
        <taxon>Cytophagales</taxon>
        <taxon>Thermonemataceae</taxon>
        <taxon>Thermonema</taxon>
    </lineage>
</organism>
<dbReference type="InterPro" id="IPR038765">
    <property type="entry name" value="Papain-like_cys_pep_sf"/>
</dbReference>
<sequence length="450" mass="50181">MTFHVVLFLLPLWAVRLSWAQGYIYDSVAYHRVPVVAPLNRAALNQVPPRFSLRAYCPTPQNQGDRGDCVGWAVAYAARTILAAWQKRWTGEEITRKAFSAAFLYDQVKPITDSNCMAGATLPAALKVLQEVGALPRYLYGDSCHRQPLRPDWLLMAESNRITHYQRLFDSDSPAKSIYIKRSLAAGKPVVVGIRCCSYSFLFPDKELWQPQANEIMEAGQSYGGHALTVVGYDDTRYGGAFEVMNSWGTSWGKGGFLWIRYEDMERICLEAFELSAELPTPLLKGELIAETTEGNPLRWSREAASGYSRFVAESGTQHTKPLLLRVLLEAPAFFYVIGMVGKQAIPLFPAKGESDFLSYSAADLPVPMQVNGQRVGRYVILISHEALHLPSICQLISHKPSDDALQRLLQIISVPAEQLVYGTKIIFRQQSMEQKGVLAVSLVVSKEGE</sequence>
<dbReference type="Pfam" id="PF00112">
    <property type="entry name" value="Peptidase_C1"/>
    <property type="match status" value="1"/>
</dbReference>
<evidence type="ECO:0000313" key="2">
    <source>
        <dbReference type="EMBL" id="NIK73426.1"/>
    </source>
</evidence>
<dbReference type="GO" id="GO:0008234">
    <property type="term" value="F:cysteine-type peptidase activity"/>
    <property type="evidence" value="ECO:0007669"/>
    <property type="project" value="InterPro"/>
</dbReference>
<dbReference type="SUPFAM" id="SSF54001">
    <property type="entry name" value="Cysteine proteinases"/>
    <property type="match status" value="1"/>
</dbReference>
<dbReference type="RefSeq" id="WP_166918665.1">
    <property type="nucleotide sequence ID" value="NZ_JAASRN010000001.1"/>
</dbReference>
<comment type="caution">
    <text evidence="2">The sequence shown here is derived from an EMBL/GenBank/DDBJ whole genome shotgun (WGS) entry which is preliminary data.</text>
</comment>
<evidence type="ECO:0000259" key="1">
    <source>
        <dbReference type="Pfam" id="PF00112"/>
    </source>
</evidence>